<dbReference type="Pfam" id="PF02305">
    <property type="entry name" value="Phage_F"/>
    <property type="match status" value="1"/>
</dbReference>
<organism evidence="6">
    <name type="scientific">Dulem virus 147</name>
    <dbReference type="NCBI Taxonomy" id="3145624"/>
    <lineage>
        <taxon>Viruses</taxon>
        <taxon>Monodnaviria</taxon>
        <taxon>Sangervirae</taxon>
        <taxon>Phixviricota</taxon>
        <taxon>Malgrandaviricetes</taxon>
        <taxon>Petitvirales</taxon>
        <taxon>Microviridae</taxon>
        <taxon>Microvirus</taxon>
    </lineage>
</organism>
<sequence length="565" mass="61980">MHKFSQLPSVRLSRSKFDWSYSRQTSFNGGDLIPIHSQEIYPGDTVELDTSSFVRFITPLSVPVMDNIFLDVQWWFVPLRLVWEHFEEFMGANRASKGIQTTKYLIPALEGGSANVSSMTNNVGSITDYMDIPISDSAAHFLDSVTSDCTALPYRAYGLIWNEWYRDENLQDPLDIPLGDGPDHLGWLSVISRPGENNHRQGILPRGKRHDYLTSCLPFPQKGPGVELSLGTTAPVVGNGLTIGLTNGTDNFGLNYVATGGYTNSLFPSGGYGATVGSSVSINNPSDGTVGVTTNPEKSGLVADLSAATSATINTLRQAIALQQFYELDARGGTRYTEIILAHFGVVSPDARLQRPEYLGGWSQPMKVNQVAQTAGATSTSALGDLGAYLTGSFSGHSFTRSFTEHGIILGIASVRAQMSYSQGIPRWQLRRTRQDFFWKTFAHLGEQEVYQAEIYALGSNGIDKDPVFGYQERYAEMRSHLNRLTGLARPYVEGSLGQLYNASQYYSSAPTLSSSFIMEPADIYDRLSAVSSGTSIHQFYGDFYFKIGYTTTAPLYGAPGLTRL</sequence>
<proteinExistence type="inferred from homology"/>
<evidence type="ECO:0000256" key="3">
    <source>
        <dbReference type="ARBA" id="ARBA00022431"/>
    </source>
</evidence>
<dbReference type="GO" id="GO:0039615">
    <property type="term" value="C:T=1 icosahedral viral capsid"/>
    <property type="evidence" value="ECO:0007669"/>
    <property type="project" value="UniProtKB-KW"/>
</dbReference>
<dbReference type="Gene3D" id="2.60.169.10">
    <property type="entry name" value="Microviridae F protein"/>
    <property type="match status" value="2"/>
</dbReference>
<dbReference type="GO" id="GO:0005198">
    <property type="term" value="F:structural molecule activity"/>
    <property type="evidence" value="ECO:0007669"/>
    <property type="project" value="InterPro"/>
</dbReference>
<dbReference type="InterPro" id="IPR037002">
    <property type="entry name" value="Microviridae_protein_F_sf"/>
</dbReference>
<keyword evidence="3" id="KW-1140">T=1 icosahedral capsid protein</keyword>
<dbReference type="InterPro" id="IPR003514">
    <property type="entry name" value="Microviridae_protein_F"/>
</dbReference>
<name>A0AAU8B2H7_9VIRU</name>
<keyword evidence="5" id="KW-0946">Virion</keyword>
<evidence type="ECO:0000256" key="1">
    <source>
        <dbReference type="ARBA" id="ARBA00004328"/>
    </source>
</evidence>
<comment type="similarity">
    <text evidence="2">Belongs to the microviridae F protein family.</text>
</comment>
<evidence type="ECO:0000256" key="5">
    <source>
        <dbReference type="ARBA" id="ARBA00022844"/>
    </source>
</evidence>
<accession>A0AAU8B2H7</accession>
<dbReference type="EMBL" id="PP511565">
    <property type="protein sequence ID" value="XCD05481.1"/>
    <property type="molecule type" value="Genomic_DNA"/>
</dbReference>
<comment type="subcellular location">
    <subcellularLocation>
        <location evidence="1">Virion</location>
    </subcellularLocation>
</comment>
<evidence type="ECO:0000256" key="2">
    <source>
        <dbReference type="ARBA" id="ARBA00009963"/>
    </source>
</evidence>
<protein>
    <submittedName>
        <fullName evidence="6">Major capsid protein</fullName>
    </submittedName>
</protein>
<evidence type="ECO:0000313" key="6">
    <source>
        <dbReference type="EMBL" id="XCD05481.1"/>
    </source>
</evidence>
<keyword evidence="4" id="KW-0167">Capsid protein</keyword>
<reference evidence="6" key="1">
    <citation type="submission" date="2024-03" db="EMBL/GenBank/DDBJ databases">
        <title>Diverse circular DNA viruses in blood, oral, and fecal samples of captive lemurs.</title>
        <authorList>
            <person name="Paietta E.N."/>
            <person name="Kraberger S."/>
            <person name="Lund M.C."/>
            <person name="Custer J.M."/>
            <person name="Vargas K.M."/>
            <person name="Ehmke E.E."/>
            <person name="Yoder A.D."/>
            <person name="Varsani A."/>
        </authorList>
    </citation>
    <scope>NUCLEOTIDE SEQUENCE</scope>
    <source>
        <strain evidence="6">Duke_24FS_92</strain>
    </source>
</reference>
<dbReference type="InterPro" id="IPR016184">
    <property type="entry name" value="Capsid/spike_ssDNA_virus"/>
</dbReference>
<dbReference type="SUPFAM" id="SSF88645">
    <property type="entry name" value="ssDNA viruses"/>
    <property type="match status" value="1"/>
</dbReference>
<evidence type="ECO:0000256" key="4">
    <source>
        <dbReference type="ARBA" id="ARBA00022561"/>
    </source>
</evidence>